<keyword evidence="1" id="KW-1185">Reference proteome</keyword>
<evidence type="ECO:0000313" key="2">
    <source>
        <dbReference type="WBParaSite" id="Pan_g3049.t1"/>
    </source>
</evidence>
<organism evidence="1 2">
    <name type="scientific">Panagrellus redivivus</name>
    <name type="common">Microworm</name>
    <dbReference type="NCBI Taxonomy" id="6233"/>
    <lineage>
        <taxon>Eukaryota</taxon>
        <taxon>Metazoa</taxon>
        <taxon>Ecdysozoa</taxon>
        <taxon>Nematoda</taxon>
        <taxon>Chromadorea</taxon>
        <taxon>Rhabditida</taxon>
        <taxon>Tylenchina</taxon>
        <taxon>Panagrolaimomorpha</taxon>
        <taxon>Panagrolaimoidea</taxon>
        <taxon>Panagrolaimidae</taxon>
        <taxon>Panagrellus</taxon>
    </lineage>
</organism>
<dbReference type="WBParaSite" id="Pan_g3049.t1">
    <property type="protein sequence ID" value="Pan_g3049.t1"/>
    <property type="gene ID" value="Pan_g3049"/>
</dbReference>
<sequence>MDFLALPDVVQRHFLEQCSSLTCLRLAKLFDYNLLGQYAKAELKRRPKLVHQTQLLSINFEIDSNLVYIDADATSTELEDEFDEEINIVKLNAHLELFFPASKLRICSHDKCEMPGLVLLHFQFCFEYLSELTLESTFLNKQDYLSTLKAATNVHIVKLINCEFDSFVNFDAEVLPFLGKMQTIVLKNNQNLTILPSTLTALVAANRRFKKIYIDSLDGTPKKSDFDELADATTKELRIYYRTTENHTTTLENVNITSTNPDYCLVLMQKEHVDY</sequence>
<accession>A0A7E4VUS6</accession>
<dbReference type="AlphaFoldDB" id="A0A7E4VUS6"/>
<dbReference type="Proteomes" id="UP000492821">
    <property type="component" value="Unassembled WGS sequence"/>
</dbReference>
<proteinExistence type="predicted"/>
<protein>
    <submittedName>
        <fullName evidence="2">F-box domain-containing protein</fullName>
    </submittedName>
</protein>
<evidence type="ECO:0000313" key="1">
    <source>
        <dbReference type="Proteomes" id="UP000492821"/>
    </source>
</evidence>
<name>A0A7E4VUS6_PANRE</name>
<reference evidence="1" key="1">
    <citation type="journal article" date="2013" name="Genetics">
        <title>The draft genome and transcriptome of Panagrellus redivivus are shaped by the harsh demands of a free-living lifestyle.</title>
        <authorList>
            <person name="Srinivasan J."/>
            <person name="Dillman A.R."/>
            <person name="Macchietto M.G."/>
            <person name="Heikkinen L."/>
            <person name="Lakso M."/>
            <person name="Fracchia K.M."/>
            <person name="Antoshechkin I."/>
            <person name="Mortazavi A."/>
            <person name="Wong G."/>
            <person name="Sternberg P.W."/>
        </authorList>
    </citation>
    <scope>NUCLEOTIDE SEQUENCE [LARGE SCALE GENOMIC DNA]</scope>
    <source>
        <strain evidence="1">MT8872</strain>
    </source>
</reference>
<reference evidence="2" key="2">
    <citation type="submission" date="2020-10" db="UniProtKB">
        <authorList>
            <consortium name="WormBaseParasite"/>
        </authorList>
    </citation>
    <scope>IDENTIFICATION</scope>
</reference>